<dbReference type="NCBIfam" id="TIGR02595">
    <property type="entry name" value="PEP_CTERM"/>
    <property type="match status" value="1"/>
</dbReference>
<dbReference type="InterPro" id="IPR051058">
    <property type="entry name" value="GDSL_Est/Lipase"/>
</dbReference>
<dbReference type="InterPro" id="IPR001087">
    <property type="entry name" value="GDSL"/>
</dbReference>
<dbReference type="Proteomes" id="UP001495147">
    <property type="component" value="Unassembled WGS sequence"/>
</dbReference>
<keyword evidence="2" id="KW-0732">Signal</keyword>
<dbReference type="SUPFAM" id="SSF52266">
    <property type="entry name" value="SGNH hydrolase"/>
    <property type="match status" value="1"/>
</dbReference>
<dbReference type="PANTHER" id="PTHR45648:SF22">
    <property type="entry name" value="GDSL LIPASE_ACYLHYDROLASE FAMILY PROTEIN (AFU_ORTHOLOGUE AFUA_4G14700)"/>
    <property type="match status" value="1"/>
</dbReference>
<dbReference type="Pfam" id="PF07589">
    <property type="entry name" value="PEP-CTERM"/>
    <property type="match status" value="1"/>
</dbReference>
<gene>
    <name evidence="4" type="ORF">ABDJ85_16905</name>
</gene>
<organism evidence="4 5">
    <name type="scientific">Roseateles paludis</name>
    <dbReference type="NCBI Taxonomy" id="3145238"/>
    <lineage>
        <taxon>Bacteria</taxon>
        <taxon>Pseudomonadati</taxon>
        <taxon>Pseudomonadota</taxon>
        <taxon>Betaproteobacteria</taxon>
        <taxon>Burkholderiales</taxon>
        <taxon>Sphaerotilaceae</taxon>
        <taxon>Roseateles</taxon>
    </lineage>
</organism>
<evidence type="ECO:0000259" key="3">
    <source>
        <dbReference type="Pfam" id="PF07589"/>
    </source>
</evidence>
<feature type="signal peptide" evidence="2">
    <location>
        <begin position="1"/>
        <end position="22"/>
    </location>
</feature>
<accession>A0ABV0G5Z2</accession>
<keyword evidence="1 4" id="KW-0378">Hydrolase</keyword>
<protein>
    <submittedName>
        <fullName evidence="4">SGNH/GDSL hydrolase family protein</fullName>
    </submittedName>
</protein>
<reference evidence="4 5" key="1">
    <citation type="submission" date="2024-05" db="EMBL/GenBank/DDBJ databases">
        <title>Roseateles sp. DJS-2-20 16S ribosomal RNA gene Genome sequencing and assembly.</title>
        <authorList>
            <person name="Woo H."/>
        </authorList>
    </citation>
    <scope>NUCLEOTIDE SEQUENCE [LARGE SCALE GENOMIC DNA]</scope>
    <source>
        <strain evidence="4 5">DJS-2-20</strain>
    </source>
</reference>
<dbReference type="InterPro" id="IPR013424">
    <property type="entry name" value="Ice-binding_C"/>
</dbReference>
<proteinExistence type="predicted"/>
<dbReference type="CDD" id="cd01846">
    <property type="entry name" value="fatty_acyltransferase_like"/>
    <property type="match status" value="1"/>
</dbReference>
<dbReference type="GO" id="GO:0016787">
    <property type="term" value="F:hydrolase activity"/>
    <property type="evidence" value="ECO:0007669"/>
    <property type="project" value="UniProtKB-KW"/>
</dbReference>
<comment type="caution">
    <text evidence="4">The sequence shown here is derived from an EMBL/GenBank/DDBJ whole genome shotgun (WGS) entry which is preliminary data.</text>
</comment>
<sequence>MSTLRSVLAAAALATASLTASAYNSVVAFGDSLSDNGNLLSATGGLIPLTGAYWNGRFSNGKVAVEVLAQQLGAPLIDVAFGGAGTGFSNPQFPGTALEPTGIRSQVAGYLSATGGHADANSLYFVWGGPNDFLVALDTPSPNFGSIILGGALNLVSSVDQLYNAGARSFLLPLMPDLGATPRALALDASLPGASTGLSFLSLVFNSALSSVYTAWGAQHPDAHLTLFDTFTRQHVLLAAASGLGMDITTPCYTGGPATPGTLCANPNQHFYWDDIHPSALVHQSLGLQLAAAVPEPSTYALMALGLVGIAVRRARQRSA</sequence>
<dbReference type="RefSeq" id="WP_347705972.1">
    <property type="nucleotide sequence ID" value="NZ_JBDPZD010000006.1"/>
</dbReference>
<feature type="chain" id="PRO_5046317539" evidence="2">
    <location>
        <begin position="23"/>
        <end position="320"/>
    </location>
</feature>
<name>A0ABV0G5Z2_9BURK</name>
<evidence type="ECO:0000256" key="1">
    <source>
        <dbReference type="ARBA" id="ARBA00022801"/>
    </source>
</evidence>
<feature type="domain" description="Ice-binding protein C-terminal" evidence="3">
    <location>
        <begin position="293"/>
        <end position="314"/>
    </location>
</feature>
<dbReference type="EMBL" id="JBDPZD010000006">
    <property type="protein sequence ID" value="MEO3693153.1"/>
    <property type="molecule type" value="Genomic_DNA"/>
</dbReference>
<evidence type="ECO:0000256" key="2">
    <source>
        <dbReference type="SAM" id="SignalP"/>
    </source>
</evidence>
<dbReference type="Gene3D" id="3.40.50.1110">
    <property type="entry name" value="SGNH hydrolase"/>
    <property type="match status" value="1"/>
</dbReference>
<dbReference type="InterPro" id="IPR036514">
    <property type="entry name" value="SGNH_hydro_sf"/>
</dbReference>
<evidence type="ECO:0000313" key="5">
    <source>
        <dbReference type="Proteomes" id="UP001495147"/>
    </source>
</evidence>
<keyword evidence="5" id="KW-1185">Reference proteome</keyword>
<dbReference type="PANTHER" id="PTHR45648">
    <property type="entry name" value="GDSL LIPASE/ACYLHYDROLASE FAMILY PROTEIN (AFU_ORTHOLOGUE AFUA_4G14700)"/>
    <property type="match status" value="1"/>
</dbReference>
<dbReference type="Pfam" id="PF00657">
    <property type="entry name" value="Lipase_GDSL"/>
    <property type="match status" value="1"/>
</dbReference>
<evidence type="ECO:0000313" key="4">
    <source>
        <dbReference type="EMBL" id="MEO3693153.1"/>
    </source>
</evidence>